<evidence type="ECO:0000313" key="9">
    <source>
        <dbReference type="EMBL" id="OUN89252.1"/>
    </source>
</evidence>
<evidence type="ECO:0000256" key="5">
    <source>
        <dbReference type="ARBA" id="ARBA00022807"/>
    </source>
</evidence>
<dbReference type="Pfam" id="PF00877">
    <property type="entry name" value="NLPC_P60"/>
    <property type="match status" value="1"/>
</dbReference>
<dbReference type="Gene3D" id="3.90.1720.10">
    <property type="entry name" value="endopeptidase domain like (from Nostoc punctiforme)"/>
    <property type="match status" value="1"/>
</dbReference>
<organism evidence="9 10">
    <name type="scientific">[Collinsella] massiliensis</name>
    <dbReference type="NCBI Taxonomy" id="1232426"/>
    <lineage>
        <taxon>Bacteria</taxon>
        <taxon>Bacillati</taxon>
        <taxon>Actinomycetota</taxon>
        <taxon>Coriobacteriia</taxon>
        <taxon>Coriobacteriales</taxon>
        <taxon>Coriobacteriaceae</taxon>
        <taxon>Enorma</taxon>
    </lineage>
</organism>
<dbReference type="Gene3D" id="6.10.250.3150">
    <property type="match status" value="1"/>
</dbReference>
<keyword evidence="4" id="KW-0378">Hydrolase</keyword>
<feature type="region of interest" description="Disordered" evidence="7">
    <location>
        <begin position="162"/>
        <end position="228"/>
    </location>
</feature>
<keyword evidence="10" id="KW-1185">Reference proteome</keyword>
<feature type="compositionally biased region" description="Low complexity" evidence="7">
    <location>
        <begin position="218"/>
        <end position="228"/>
    </location>
</feature>
<comment type="similarity">
    <text evidence="1">Belongs to the peptidase C40 family.</text>
</comment>
<dbReference type="InterPro" id="IPR000064">
    <property type="entry name" value="NLP_P60_dom"/>
</dbReference>
<sequence length="346" mass="36377">MLHAAPAYADLESDLASAQAQLESIGAEYAQLQEDLADAARELEIIKGEIEETETQLQESQKTLAQSAADDYKGGGGQLLDVVLGASSFDDLVSRVYYANKVSDAQAEAIEHVQTLKAELEQSQAQQEQEIAAMEQKVSEVQQNQADAQALVNSLSEEMREQLAAEAAQNEQLAAGMQSAEDGSASTSDSPVVTPPASDTTDDSTPAPTPTPDPDPVPDTGGSSSGTSSVGSAALQYAFTQAGAPYVYGAADPSVGFDCSGIVSWSYAQIGVYMPHSSSAQREYVMNNGRYTTDISQLQYGDLVFYPGHVAFYVGGGQIYGAWNYGRGIGYGSIYDCGTPLGGGNI</sequence>
<feature type="domain" description="NlpC/P60" evidence="8">
    <location>
        <begin position="228"/>
        <end position="346"/>
    </location>
</feature>
<dbReference type="GO" id="GO:0006508">
    <property type="term" value="P:proteolysis"/>
    <property type="evidence" value="ECO:0007669"/>
    <property type="project" value="UniProtKB-KW"/>
</dbReference>
<evidence type="ECO:0000313" key="10">
    <source>
        <dbReference type="Proteomes" id="UP000195781"/>
    </source>
</evidence>
<evidence type="ECO:0000256" key="7">
    <source>
        <dbReference type="SAM" id="MobiDB-lite"/>
    </source>
</evidence>
<name>A0A1Y3XUU4_9ACTN</name>
<dbReference type="AlphaFoldDB" id="A0A1Y3XUU4"/>
<evidence type="ECO:0000256" key="1">
    <source>
        <dbReference type="ARBA" id="ARBA00007074"/>
    </source>
</evidence>
<dbReference type="Pfam" id="PF24568">
    <property type="entry name" value="CC_PcsB"/>
    <property type="match status" value="1"/>
</dbReference>
<dbReference type="PANTHER" id="PTHR47359">
    <property type="entry name" value="PEPTIDOGLYCAN DL-ENDOPEPTIDASE CWLO"/>
    <property type="match status" value="1"/>
</dbReference>
<dbReference type="PROSITE" id="PS51935">
    <property type="entry name" value="NLPC_P60"/>
    <property type="match status" value="1"/>
</dbReference>
<feature type="coiled-coil region" evidence="6">
    <location>
        <begin position="8"/>
        <end position="70"/>
    </location>
</feature>
<accession>A0A1Y3XUU4</accession>
<feature type="coiled-coil region" evidence="6">
    <location>
        <begin position="106"/>
        <end position="158"/>
    </location>
</feature>
<feature type="compositionally biased region" description="Pro residues" evidence="7">
    <location>
        <begin position="207"/>
        <end position="217"/>
    </location>
</feature>
<feature type="compositionally biased region" description="Low complexity" evidence="7">
    <location>
        <begin position="164"/>
        <end position="175"/>
    </location>
</feature>
<dbReference type="InterPro" id="IPR051794">
    <property type="entry name" value="PG_Endopeptidase_C40"/>
</dbReference>
<evidence type="ECO:0000259" key="8">
    <source>
        <dbReference type="PROSITE" id="PS51935"/>
    </source>
</evidence>
<evidence type="ECO:0000256" key="2">
    <source>
        <dbReference type="ARBA" id="ARBA00022670"/>
    </source>
</evidence>
<keyword evidence="2" id="KW-0645">Protease</keyword>
<protein>
    <recommendedName>
        <fullName evidence="8">NlpC/P60 domain-containing protein</fullName>
    </recommendedName>
</protein>
<reference evidence="10" key="1">
    <citation type="submission" date="2017-04" db="EMBL/GenBank/DDBJ databases">
        <title>Function of individual gut microbiota members based on whole genome sequencing of pure cultures obtained from chicken caecum.</title>
        <authorList>
            <person name="Medvecky M."/>
            <person name="Cejkova D."/>
            <person name="Polansky O."/>
            <person name="Karasova D."/>
            <person name="Kubasova T."/>
            <person name="Cizek A."/>
            <person name="Rychlik I."/>
        </authorList>
    </citation>
    <scope>NUCLEOTIDE SEQUENCE [LARGE SCALE GENOMIC DNA]</scope>
    <source>
        <strain evidence="10">An5</strain>
    </source>
</reference>
<dbReference type="EMBL" id="NFIE01000005">
    <property type="protein sequence ID" value="OUN89252.1"/>
    <property type="molecule type" value="Genomic_DNA"/>
</dbReference>
<dbReference type="GO" id="GO:0008234">
    <property type="term" value="F:cysteine-type peptidase activity"/>
    <property type="evidence" value="ECO:0007669"/>
    <property type="project" value="UniProtKB-KW"/>
</dbReference>
<dbReference type="InterPro" id="IPR057309">
    <property type="entry name" value="PcsB_CC"/>
</dbReference>
<proteinExistence type="inferred from homology"/>
<keyword evidence="6" id="KW-0175">Coiled coil</keyword>
<comment type="caution">
    <text evidence="9">The sequence shown here is derived from an EMBL/GenBank/DDBJ whole genome shotgun (WGS) entry which is preliminary data.</text>
</comment>
<feature type="compositionally biased region" description="Low complexity" evidence="7">
    <location>
        <begin position="190"/>
        <end position="206"/>
    </location>
</feature>
<dbReference type="OrthoDB" id="5244330at2"/>
<dbReference type="SUPFAM" id="SSF54001">
    <property type="entry name" value="Cysteine proteinases"/>
    <property type="match status" value="1"/>
</dbReference>
<keyword evidence="5" id="KW-0788">Thiol protease</keyword>
<evidence type="ECO:0000256" key="3">
    <source>
        <dbReference type="ARBA" id="ARBA00022729"/>
    </source>
</evidence>
<evidence type="ECO:0000256" key="4">
    <source>
        <dbReference type="ARBA" id="ARBA00022801"/>
    </source>
</evidence>
<dbReference type="Proteomes" id="UP000195781">
    <property type="component" value="Unassembled WGS sequence"/>
</dbReference>
<dbReference type="PANTHER" id="PTHR47359:SF3">
    <property type="entry name" value="NLP_P60 DOMAIN-CONTAINING PROTEIN-RELATED"/>
    <property type="match status" value="1"/>
</dbReference>
<keyword evidence="3" id="KW-0732">Signal</keyword>
<evidence type="ECO:0000256" key="6">
    <source>
        <dbReference type="SAM" id="Coils"/>
    </source>
</evidence>
<dbReference type="InterPro" id="IPR038765">
    <property type="entry name" value="Papain-like_cys_pep_sf"/>
</dbReference>
<gene>
    <name evidence="9" type="ORF">B5G02_02845</name>
</gene>